<evidence type="ECO:0000256" key="1">
    <source>
        <dbReference type="ARBA" id="ARBA00004141"/>
    </source>
</evidence>
<evidence type="ECO:0000256" key="4">
    <source>
        <dbReference type="ARBA" id="ARBA00023136"/>
    </source>
</evidence>
<feature type="domain" description="Sodium/calcium exchanger membrane region" evidence="6">
    <location>
        <begin position="215"/>
        <end position="357"/>
    </location>
</feature>
<reference evidence="7 8" key="1">
    <citation type="submission" date="2021-01" db="EMBL/GenBank/DDBJ databases">
        <title>Whole genome shotgun sequence of Catellatospora bangladeshensis NBRC 107357.</title>
        <authorList>
            <person name="Komaki H."/>
            <person name="Tamura T."/>
        </authorList>
    </citation>
    <scope>NUCLEOTIDE SEQUENCE [LARGE SCALE GENOMIC DNA]</scope>
    <source>
        <strain evidence="7 8">NBRC 107357</strain>
    </source>
</reference>
<dbReference type="GO" id="GO:0005886">
    <property type="term" value="C:plasma membrane"/>
    <property type="evidence" value="ECO:0007669"/>
    <property type="project" value="TreeGrafter"/>
</dbReference>
<dbReference type="PANTHER" id="PTHR37958:SF1">
    <property type="entry name" value="SODIUM-POTASSIUM_PROTON ANTIPORTER CHAA"/>
    <property type="match status" value="1"/>
</dbReference>
<dbReference type="PANTHER" id="PTHR37958">
    <property type="entry name" value="SODIUM-POTASSIUM/PROTON ANTIPORTER CHAA"/>
    <property type="match status" value="1"/>
</dbReference>
<keyword evidence="4 5" id="KW-0472">Membrane</keyword>
<proteinExistence type="predicted"/>
<feature type="transmembrane region" description="Helical" evidence="5">
    <location>
        <begin position="167"/>
        <end position="184"/>
    </location>
</feature>
<feature type="transmembrane region" description="Helical" evidence="5">
    <location>
        <begin position="318"/>
        <end position="335"/>
    </location>
</feature>
<keyword evidence="8" id="KW-1185">Reference proteome</keyword>
<evidence type="ECO:0000313" key="8">
    <source>
        <dbReference type="Proteomes" id="UP000601223"/>
    </source>
</evidence>
<keyword evidence="2 5" id="KW-0812">Transmembrane</keyword>
<protein>
    <submittedName>
        <fullName evidence="7">Ionic transporter y4hA</fullName>
    </submittedName>
</protein>
<name>A0A8J3NJ83_9ACTN</name>
<comment type="caution">
    <text evidence="7">The sequence shown here is derived from an EMBL/GenBank/DDBJ whole genome shotgun (WGS) entry which is preliminary data.</text>
</comment>
<comment type="subcellular location">
    <subcellularLocation>
        <location evidence="1">Membrane</location>
        <topology evidence="1">Multi-pass membrane protein</topology>
    </subcellularLocation>
</comment>
<evidence type="ECO:0000256" key="5">
    <source>
        <dbReference type="SAM" id="Phobius"/>
    </source>
</evidence>
<feature type="transmembrane region" description="Helical" evidence="5">
    <location>
        <begin position="33"/>
        <end position="52"/>
    </location>
</feature>
<keyword evidence="3 5" id="KW-1133">Transmembrane helix</keyword>
<sequence length="359" mass="37141">MLKTARALSWWAAIPPLTAIVLVLAWGRPLSNPAIVLVAAALIAAVVVAVHHAEIVAHRVGEPFGTLILAIAVTVIEVGLIIMLMTSAGSGPSPLARDTVFAAFMIVCNGVVGLCLLVGALRHREVEFHVEGVTAALATLSAVATLALVLPSFTISAPGPTYSGPQLAFAGVASLVLYASFVFVQTVRHRDYFLPVDTGEDHHADPPTRKAAVLSLVLLLVCLVVVVGLAKIEAPAIEKAVVAVGAPHAVVGVAIALLVLLPETAAAVRAASRNRVQTSFNLALGSALASIGLTIPSLAVASIWLPNTLILGLSPKDMVLLAITLIVTVLTVAPGRATLMQGMVHLTLFGVFLFLSFVP</sequence>
<feature type="transmembrane region" description="Helical" evidence="5">
    <location>
        <begin position="282"/>
        <end position="306"/>
    </location>
</feature>
<dbReference type="AlphaFoldDB" id="A0A8J3NJ83"/>
<dbReference type="GO" id="GO:0015386">
    <property type="term" value="F:potassium:proton antiporter activity"/>
    <property type="evidence" value="ECO:0007669"/>
    <property type="project" value="TreeGrafter"/>
</dbReference>
<feature type="domain" description="Sodium/calcium exchanger membrane region" evidence="6">
    <location>
        <begin position="35"/>
        <end position="186"/>
    </location>
</feature>
<evidence type="ECO:0000313" key="7">
    <source>
        <dbReference type="EMBL" id="GIF80180.1"/>
    </source>
</evidence>
<evidence type="ECO:0000256" key="3">
    <source>
        <dbReference type="ARBA" id="ARBA00022989"/>
    </source>
</evidence>
<dbReference type="InterPro" id="IPR052946">
    <property type="entry name" value="Alkaline_pH_Ca-Antiporter"/>
</dbReference>
<dbReference type="EMBL" id="BONF01000009">
    <property type="protein sequence ID" value="GIF80180.1"/>
    <property type="molecule type" value="Genomic_DNA"/>
</dbReference>
<dbReference type="Pfam" id="PF01699">
    <property type="entry name" value="Na_Ca_ex"/>
    <property type="match status" value="2"/>
</dbReference>
<dbReference type="InterPro" id="IPR004837">
    <property type="entry name" value="NaCa_Exmemb"/>
</dbReference>
<gene>
    <name evidence="7" type="primary">chaA</name>
    <name evidence="7" type="ORF">Cba03nite_15290</name>
</gene>
<evidence type="ECO:0000259" key="6">
    <source>
        <dbReference type="Pfam" id="PF01699"/>
    </source>
</evidence>
<evidence type="ECO:0000256" key="2">
    <source>
        <dbReference type="ARBA" id="ARBA00022692"/>
    </source>
</evidence>
<feature type="transmembrane region" description="Helical" evidence="5">
    <location>
        <begin position="7"/>
        <end position="27"/>
    </location>
</feature>
<feature type="transmembrane region" description="Helical" evidence="5">
    <location>
        <begin position="100"/>
        <end position="121"/>
    </location>
</feature>
<feature type="transmembrane region" description="Helical" evidence="5">
    <location>
        <begin position="342"/>
        <end position="358"/>
    </location>
</feature>
<accession>A0A8J3NJ83</accession>
<organism evidence="7 8">
    <name type="scientific">Catellatospora bangladeshensis</name>
    <dbReference type="NCBI Taxonomy" id="310355"/>
    <lineage>
        <taxon>Bacteria</taxon>
        <taxon>Bacillati</taxon>
        <taxon>Actinomycetota</taxon>
        <taxon>Actinomycetes</taxon>
        <taxon>Micromonosporales</taxon>
        <taxon>Micromonosporaceae</taxon>
        <taxon>Catellatospora</taxon>
    </lineage>
</organism>
<feature type="transmembrane region" description="Helical" evidence="5">
    <location>
        <begin position="211"/>
        <end position="230"/>
    </location>
</feature>
<feature type="transmembrane region" description="Helical" evidence="5">
    <location>
        <begin position="242"/>
        <end position="261"/>
    </location>
</feature>
<dbReference type="RefSeq" id="WP_203743513.1">
    <property type="nucleotide sequence ID" value="NZ_BONF01000009.1"/>
</dbReference>
<dbReference type="Proteomes" id="UP000601223">
    <property type="component" value="Unassembled WGS sequence"/>
</dbReference>
<feature type="transmembrane region" description="Helical" evidence="5">
    <location>
        <begin position="133"/>
        <end position="155"/>
    </location>
</feature>
<dbReference type="GO" id="GO:0015385">
    <property type="term" value="F:sodium:proton antiporter activity"/>
    <property type="evidence" value="ECO:0007669"/>
    <property type="project" value="TreeGrafter"/>
</dbReference>
<feature type="transmembrane region" description="Helical" evidence="5">
    <location>
        <begin position="64"/>
        <end position="88"/>
    </location>
</feature>